<dbReference type="Proteomes" id="UP000321058">
    <property type="component" value="Unassembled WGS sequence"/>
</dbReference>
<comment type="caution">
    <text evidence="1">The sequence shown here is derived from an EMBL/GenBank/DDBJ whole genome shotgun (WGS) entry which is preliminary data.</text>
</comment>
<dbReference type="EMBL" id="BKAJ01000101">
    <property type="protein sequence ID" value="GEP58469.1"/>
    <property type="molecule type" value="Genomic_DNA"/>
</dbReference>
<organism evidence="1 2">
    <name type="scientific">Reyranella soli</name>
    <dbReference type="NCBI Taxonomy" id="1230389"/>
    <lineage>
        <taxon>Bacteria</taxon>
        <taxon>Pseudomonadati</taxon>
        <taxon>Pseudomonadota</taxon>
        <taxon>Alphaproteobacteria</taxon>
        <taxon>Hyphomicrobiales</taxon>
        <taxon>Reyranellaceae</taxon>
        <taxon>Reyranella</taxon>
    </lineage>
</organism>
<accession>A0A512NHN6</accession>
<protein>
    <submittedName>
        <fullName evidence="1">Uncharacterized protein</fullName>
    </submittedName>
</protein>
<dbReference type="AlphaFoldDB" id="A0A512NHN6"/>
<name>A0A512NHN6_9HYPH</name>
<gene>
    <name evidence="1" type="ORF">RSO01_56350</name>
</gene>
<sequence length="129" mass="14457">MGSAIEHMSRAELVKALKAAVLLLRSVSPNTFIRPEVEVTATPSGTLIARTFKWAFIPAGHIWSDDDRRSVQERLDALATRYGFKGAVVRFGPDRIEIEVPQRLEIEQLLALQEWLACEKDSLDISQVP</sequence>
<proteinExistence type="predicted"/>
<keyword evidence="2" id="KW-1185">Reference proteome</keyword>
<evidence type="ECO:0000313" key="2">
    <source>
        <dbReference type="Proteomes" id="UP000321058"/>
    </source>
</evidence>
<reference evidence="1 2" key="1">
    <citation type="submission" date="2019-07" db="EMBL/GenBank/DDBJ databases">
        <title>Whole genome shotgun sequence of Reyranella soli NBRC 108950.</title>
        <authorList>
            <person name="Hosoyama A."/>
            <person name="Uohara A."/>
            <person name="Ohji S."/>
            <person name="Ichikawa N."/>
        </authorList>
    </citation>
    <scope>NUCLEOTIDE SEQUENCE [LARGE SCALE GENOMIC DNA]</scope>
    <source>
        <strain evidence="1 2">NBRC 108950</strain>
    </source>
</reference>
<evidence type="ECO:0000313" key="1">
    <source>
        <dbReference type="EMBL" id="GEP58469.1"/>
    </source>
</evidence>